<sequence length="234" mass="24998">MSGAPRYVAVRYSATRRRDRRRRGRRMGVAFVGPNRLAAGRVTTPAGSMEQARRHPPEAGFGAVPDALVLAAACLLASCLLACVLHLARPSDLAFMRRGDSTACLPAPACRPDLVGRTKERTAWLACCPPRPLCCRRPGPRRRCPINPARPCPGLSRPPLISLLACLAACLASAVDVAAARRCVRATKGTHHLETALPACVRSPWLASGDADRAKTLALPSLCLRAIRSTQPSC</sequence>
<accession>A0A5C3F2H6</accession>
<feature type="transmembrane region" description="Helical" evidence="1">
    <location>
        <begin position="67"/>
        <end position="88"/>
    </location>
</feature>
<keyword evidence="1" id="KW-0472">Membrane</keyword>
<reference evidence="2 3" key="1">
    <citation type="submission" date="2018-03" db="EMBL/GenBank/DDBJ databases">
        <authorList>
            <person name="Guldener U."/>
        </authorList>
    </citation>
    <scope>NUCLEOTIDE SEQUENCE [LARGE SCALE GENOMIC DNA]</scope>
    <source>
        <strain evidence="2 3">DAOM196992</strain>
    </source>
</reference>
<keyword evidence="3" id="KW-1185">Reference proteome</keyword>
<gene>
    <name evidence="2" type="ORF">PSFLO_02986</name>
</gene>
<dbReference type="AlphaFoldDB" id="A0A5C3F2H6"/>
<name>A0A5C3F2H6_9BASI</name>
<evidence type="ECO:0000313" key="2">
    <source>
        <dbReference type="EMBL" id="SPO37511.1"/>
    </source>
</evidence>
<keyword evidence="1" id="KW-0812">Transmembrane</keyword>
<proteinExistence type="predicted"/>
<evidence type="ECO:0000256" key="1">
    <source>
        <dbReference type="SAM" id="Phobius"/>
    </source>
</evidence>
<organism evidence="2 3">
    <name type="scientific">Pseudozyma flocculosa</name>
    <dbReference type="NCBI Taxonomy" id="84751"/>
    <lineage>
        <taxon>Eukaryota</taxon>
        <taxon>Fungi</taxon>
        <taxon>Dikarya</taxon>
        <taxon>Basidiomycota</taxon>
        <taxon>Ustilaginomycotina</taxon>
        <taxon>Ustilaginomycetes</taxon>
        <taxon>Ustilaginales</taxon>
        <taxon>Ustilaginaceae</taxon>
        <taxon>Pseudozyma</taxon>
    </lineage>
</organism>
<protein>
    <submittedName>
        <fullName evidence="2">Uncharacterized protein</fullName>
    </submittedName>
</protein>
<dbReference type="Proteomes" id="UP000323386">
    <property type="component" value="Unassembled WGS sequence"/>
</dbReference>
<dbReference type="EMBL" id="OOIP01000007">
    <property type="protein sequence ID" value="SPO37511.1"/>
    <property type="molecule type" value="Genomic_DNA"/>
</dbReference>
<keyword evidence="1" id="KW-1133">Transmembrane helix</keyword>
<evidence type="ECO:0000313" key="3">
    <source>
        <dbReference type="Proteomes" id="UP000323386"/>
    </source>
</evidence>